<protein>
    <recommendedName>
        <fullName evidence="2">Glycosyl transferase family 1 domain-containing protein</fullName>
    </recommendedName>
</protein>
<dbReference type="Gene3D" id="3.40.50.2000">
    <property type="entry name" value="Glycogen Phosphorylase B"/>
    <property type="match status" value="1"/>
</dbReference>
<evidence type="ECO:0000313" key="4">
    <source>
        <dbReference type="Proteomes" id="UP001500621"/>
    </source>
</evidence>
<name>A0ABP8VVB5_9ACTN</name>
<evidence type="ECO:0000259" key="2">
    <source>
        <dbReference type="Pfam" id="PF00534"/>
    </source>
</evidence>
<comment type="caution">
    <text evidence="3">The sequence shown here is derived from an EMBL/GenBank/DDBJ whole genome shotgun (WGS) entry which is preliminary data.</text>
</comment>
<reference evidence="4" key="1">
    <citation type="journal article" date="2019" name="Int. J. Syst. Evol. Microbiol.">
        <title>The Global Catalogue of Microorganisms (GCM) 10K type strain sequencing project: providing services to taxonomists for standard genome sequencing and annotation.</title>
        <authorList>
            <consortium name="The Broad Institute Genomics Platform"/>
            <consortium name="The Broad Institute Genome Sequencing Center for Infectious Disease"/>
            <person name="Wu L."/>
            <person name="Ma J."/>
        </authorList>
    </citation>
    <scope>NUCLEOTIDE SEQUENCE [LARGE SCALE GENOMIC DNA]</scope>
    <source>
        <strain evidence="4">JCM 18127</strain>
    </source>
</reference>
<evidence type="ECO:0000256" key="1">
    <source>
        <dbReference type="ARBA" id="ARBA00022679"/>
    </source>
</evidence>
<evidence type="ECO:0000313" key="3">
    <source>
        <dbReference type="EMBL" id="GAA4672937.1"/>
    </source>
</evidence>
<dbReference type="Proteomes" id="UP001500621">
    <property type="component" value="Unassembled WGS sequence"/>
</dbReference>
<keyword evidence="4" id="KW-1185">Reference proteome</keyword>
<dbReference type="Pfam" id="PF00534">
    <property type="entry name" value="Glycos_transf_1"/>
    <property type="match status" value="1"/>
</dbReference>
<dbReference type="EMBL" id="BAABIM010000001">
    <property type="protein sequence ID" value="GAA4672937.1"/>
    <property type="molecule type" value="Genomic_DNA"/>
</dbReference>
<sequence length="123" mass="13480">MRAALESSGSRVAGWQSEDEVIRQMDAADAFLHSAAWEGSPVTTEEALRCGLPVIARSLPVLRQMNLVGLVESPSEMATAVERLAEGDLKLAALTSQAVFERHVRQHPARLTDLYDQVRSSHK</sequence>
<gene>
    <name evidence="3" type="ORF">GCM10023226_07360</name>
</gene>
<organism evidence="3 4">
    <name type="scientific">Nocardioides nanhaiensis</name>
    <dbReference type="NCBI Taxonomy" id="1476871"/>
    <lineage>
        <taxon>Bacteria</taxon>
        <taxon>Bacillati</taxon>
        <taxon>Actinomycetota</taxon>
        <taxon>Actinomycetes</taxon>
        <taxon>Propionibacteriales</taxon>
        <taxon>Nocardioidaceae</taxon>
        <taxon>Nocardioides</taxon>
    </lineage>
</organism>
<proteinExistence type="predicted"/>
<keyword evidence="1" id="KW-0808">Transferase</keyword>
<dbReference type="SUPFAM" id="SSF53756">
    <property type="entry name" value="UDP-Glycosyltransferase/glycogen phosphorylase"/>
    <property type="match status" value="1"/>
</dbReference>
<feature type="domain" description="Glycosyl transferase family 1" evidence="2">
    <location>
        <begin position="11"/>
        <end position="65"/>
    </location>
</feature>
<accession>A0ABP8VVB5</accession>
<dbReference type="InterPro" id="IPR001296">
    <property type="entry name" value="Glyco_trans_1"/>
</dbReference>